<sequence length="71" mass="8779">MLKFQIKFQDKFKNQENFNLQVLSNKIYINNLIIFKSFSHYSSKINQAWKIFILKLRIRLFQIQKSYKLTF</sequence>
<reference evidence="1" key="1">
    <citation type="submission" date="2021-01" db="EMBL/GenBank/DDBJ databases">
        <authorList>
            <consortium name="Genoscope - CEA"/>
            <person name="William W."/>
        </authorList>
    </citation>
    <scope>NUCLEOTIDE SEQUENCE</scope>
</reference>
<proteinExistence type="predicted"/>
<keyword evidence="2" id="KW-1185">Reference proteome</keyword>
<comment type="caution">
    <text evidence="1">The sequence shown here is derived from an EMBL/GenBank/DDBJ whole genome shotgun (WGS) entry which is preliminary data.</text>
</comment>
<protein>
    <submittedName>
        <fullName evidence="1">Uncharacterized protein</fullName>
    </submittedName>
</protein>
<dbReference type="Proteomes" id="UP000692954">
    <property type="component" value="Unassembled WGS sequence"/>
</dbReference>
<organism evidence="1 2">
    <name type="scientific">Paramecium sonneborni</name>
    <dbReference type="NCBI Taxonomy" id="65129"/>
    <lineage>
        <taxon>Eukaryota</taxon>
        <taxon>Sar</taxon>
        <taxon>Alveolata</taxon>
        <taxon>Ciliophora</taxon>
        <taxon>Intramacronucleata</taxon>
        <taxon>Oligohymenophorea</taxon>
        <taxon>Peniculida</taxon>
        <taxon>Parameciidae</taxon>
        <taxon>Paramecium</taxon>
    </lineage>
</organism>
<accession>A0A8S1KHF8</accession>
<evidence type="ECO:0000313" key="2">
    <source>
        <dbReference type="Proteomes" id="UP000692954"/>
    </source>
</evidence>
<dbReference type="EMBL" id="CAJJDN010000006">
    <property type="protein sequence ID" value="CAD8052546.1"/>
    <property type="molecule type" value="Genomic_DNA"/>
</dbReference>
<name>A0A8S1KHF8_9CILI</name>
<gene>
    <name evidence="1" type="ORF">PSON_ATCC_30995.1.T0060508</name>
</gene>
<evidence type="ECO:0000313" key="1">
    <source>
        <dbReference type="EMBL" id="CAD8052546.1"/>
    </source>
</evidence>
<dbReference type="AlphaFoldDB" id="A0A8S1KHF8"/>